<proteinExistence type="predicted"/>
<dbReference type="AlphaFoldDB" id="X0ZLS0"/>
<feature type="non-terminal residue" evidence="1">
    <location>
        <position position="1"/>
    </location>
</feature>
<sequence length="47" mass="5275">INKPFTAHRPMQISHPSFLRSVVNSNGTYFFRKLLGQSDIAKKASLA</sequence>
<evidence type="ECO:0000313" key="1">
    <source>
        <dbReference type="EMBL" id="GAG49201.1"/>
    </source>
</evidence>
<dbReference type="EMBL" id="BARS01051840">
    <property type="protein sequence ID" value="GAG49201.1"/>
    <property type="molecule type" value="Genomic_DNA"/>
</dbReference>
<name>X0ZLS0_9ZZZZ</name>
<comment type="caution">
    <text evidence="1">The sequence shown here is derived from an EMBL/GenBank/DDBJ whole genome shotgun (WGS) entry which is preliminary data.</text>
</comment>
<organism evidence="1">
    <name type="scientific">marine sediment metagenome</name>
    <dbReference type="NCBI Taxonomy" id="412755"/>
    <lineage>
        <taxon>unclassified sequences</taxon>
        <taxon>metagenomes</taxon>
        <taxon>ecological metagenomes</taxon>
    </lineage>
</organism>
<accession>X0ZLS0</accession>
<protein>
    <submittedName>
        <fullName evidence="1">Uncharacterized protein</fullName>
    </submittedName>
</protein>
<gene>
    <name evidence="1" type="ORF">S01H1_77159</name>
</gene>
<reference evidence="1" key="1">
    <citation type="journal article" date="2014" name="Front. Microbiol.">
        <title>High frequency of phylogenetically diverse reductive dehalogenase-homologous genes in deep subseafloor sedimentary metagenomes.</title>
        <authorList>
            <person name="Kawai M."/>
            <person name="Futagami T."/>
            <person name="Toyoda A."/>
            <person name="Takaki Y."/>
            <person name="Nishi S."/>
            <person name="Hori S."/>
            <person name="Arai W."/>
            <person name="Tsubouchi T."/>
            <person name="Morono Y."/>
            <person name="Uchiyama I."/>
            <person name="Ito T."/>
            <person name="Fujiyama A."/>
            <person name="Inagaki F."/>
            <person name="Takami H."/>
        </authorList>
    </citation>
    <scope>NUCLEOTIDE SEQUENCE</scope>
    <source>
        <strain evidence="1">Expedition CK06-06</strain>
    </source>
</reference>